<dbReference type="PROSITE" id="PS50925">
    <property type="entry name" value="BLUF"/>
    <property type="match status" value="1"/>
</dbReference>
<evidence type="ECO:0000259" key="1">
    <source>
        <dbReference type="PROSITE" id="PS50925"/>
    </source>
</evidence>
<gene>
    <name evidence="2" type="ORF">RM549_14565</name>
</gene>
<dbReference type="InterPro" id="IPR036046">
    <property type="entry name" value="Acylphosphatase-like_dom_sf"/>
</dbReference>
<dbReference type="Pfam" id="PF04940">
    <property type="entry name" value="BLUF"/>
    <property type="match status" value="1"/>
</dbReference>
<comment type="caution">
    <text evidence="2">The sequence shown here is derived from an EMBL/GenBank/DDBJ whole genome shotgun (WGS) entry which is preliminary data.</text>
</comment>
<organism evidence="2 3">
    <name type="scientific">Autumnicola patrickiae</name>
    <dbReference type="NCBI Taxonomy" id="3075591"/>
    <lineage>
        <taxon>Bacteria</taxon>
        <taxon>Pseudomonadati</taxon>
        <taxon>Bacteroidota</taxon>
        <taxon>Flavobacteriia</taxon>
        <taxon>Flavobacteriales</taxon>
        <taxon>Flavobacteriaceae</taxon>
        <taxon>Autumnicola</taxon>
    </lineage>
</organism>
<dbReference type="SUPFAM" id="SSF54975">
    <property type="entry name" value="Acylphosphatase/BLUF domain-like"/>
    <property type="match status" value="1"/>
</dbReference>
<keyword evidence="3" id="KW-1185">Reference proteome</keyword>
<sequence>MRFAISYVSTVNPKLSKIEIQEALDFSKNWNNDHNITGILLYSQGNFFQVLEGEEQLLKSLFSRIKADERHKDVITLFKREIPNVKFDGYEADFISVDERHNFSQMESYLSHVDNLNPAIQSSVKYILKNFTEGIK</sequence>
<evidence type="ECO:0000313" key="2">
    <source>
        <dbReference type="EMBL" id="MDT0691015.1"/>
    </source>
</evidence>
<dbReference type="Gene3D" id="3.30.70.100">
    <property type="match status" value="1"/>
</dbReference>
<protein>
    <submittedName>
        <fullName evidence="2">BLUF domain-containing protein</fullName>
    </submittedName>
</protein>
<proteinExistence type="predicted"/>
<accession>A0ABU3E517</accession>
<dbReference type="RefSeq" id="WP_311686107.1">
    <property type="nucleotide sequence ID" value="NZ_JAVRHM010000018.1"/>
</dbReference>
<dbReference type="Proteomes" id="UP001261624">
    <property type="component" value="Unassembled WGS sequence"/>
</dbReference>
<reference evidence="2 3" key="1">
    <citation type="submission" date="2023-09" db="EMBL/GenBank/DDBJ databases">
        <authorList>
            <person name="Rey-Velasco X."/>
        </authorList>
    </citation>
    <scope>NUCLEOTIDE SEQUENCE [LARGE SCALE GENOMIC DNA]</scope>
    <source>
        <strain evidence="2 3">F188</strain>
    </source>
</reference>
<dbReference type="EMBL" id="JAVRHM010000018">
    <property type="protein sequence ID" value="MDT0691015.1"/>
    <property type="molecule type" value="Genomic_DNA"/>
</dbReference>
<evidence type="ECO:0000313" key="3">
    <source>
        <dbReference type="Proteomes" id="UP001261624"/>
    </source>
</evidence>
<name>A0ABU3E517_9FLAO</name>
<dbReference type="InterPro" id="IPR007024">
    <property type="entry name" value="BLUF_domain"/>
</dbReference>
<feature type="domain" description="BLUF" evidence="1">
    <location>
        <begin position="2"/>
        <end position="93"/>
    </location>
</feature>
<dbReference type="SMART" id="SM01034">
    <property type="entry name" value="BLUF"/>
    <property type="match status" value="1"/>
</dbReference>